<dbReference type="Pfam" id="PF17868">
    <property type="entry name" value="AAA_lid_8"/>
    <property type="match status" value="1"/>
</dbReference>
<dbReference type="STRING" id="579105.SAMN04488096_1232"/>
<evidence type="ECO:0000313" key="2">
    <source>
        <dbReference type="EMBL" id="SHJ25831.1"/>
    </source>
</evidence>
<dbReference type="Gene3D" id="3.40.50.300">
    <property type="entry name" value="P-loop containing nucleotide triphosphate hydrolases"/>
    <property type="match status" value="1"/>
</dbReference>
<name>A0A1M6HUI1_9FLAO</name>
<protein>
    <submittedName>
        <fullName evidence="2">MoxR-like ATPase</fullName>
    </submittedName>
</protein>
<dbReference type="InterPro" id="IPR050513">
    <property type="entry name" value="RavA_ATPases"/>
</dbReference>
<dbReference type="InterPro" id="IPR027417">
    <property type="entry name" value="P-loop_NTPase"/>
</dbReference>
<dbReference type="Pfam" id="PF20030">
    <property type="entry name" value="bpMoxR"/>
    <property type="match status" value="1"/>
</dbReference>
<proteinExistence type="predicted"/>
<dbReference type="PANTHER" id="PTHR32204:SF0">
    <property type="entry name" value="ATPASE RAVA"/>
    <property type="match status" value="1"/>
</dbReference>
<dbReference type="InterPro" id="IPR041538">
    <property type="entry name" value="RavA-like_AAA_lid"/>
</dbReference>
<dbReference type="InterPro" id="IPR003593">
    <property type="entry name" value="AAA+_ATPase"/>
</dbReference>
<sequence length="526" mass="61216">MKERINKILHALNENLFEREEIVKLTLLTTIAGESIFLLGQPGVAKSLIARRIKEVFKDGNSFEYLMNRFSTPDEIFGPIAISKLKKDDKYERITEKYLPTADIVFLDEIWKAGPSIQNSLLTVINEKVYRNGQQEVQIPLKGLISASNELPAKGEGLEALWDRFIIRYLVENISDSNKFNTFLSTESIGFNATIDEKDKITNTEYHKWQTSISKVKISDEALNVINVIRNYINKHNEKNDTKRPIYVSDRRWKKIVKVLKTSAFLNDRKVIDLMDCFLIAHTIWDEIEQISIVKEFVSDAVKNHGYSLKYNLSMFTNEINDLKLDIDNQTKESKRITYYEPKSIKISNAIYYEIDDEGNLQDNYRRRINYIRKTDFNSLNKTTYKEIILFNSNGEENYNNRFEAYSKAPNIITIRKYDNWNRNNSGTNYNLISNKKTKSEITTKIPHPAIITEWNKTVSTITKEIDKTIKAIETFKKEDLASLKENIFVNKKLASLAEHNLNQTINSFTSEKLKVEKLKKEYDAL</sequence>
<gene>
    <name evidence="2" type="ORF">SAMN04488096_1232</name>
</gene>
<dbReference type="InterPro" id="IPR045427">
    <property type="entry name" value="MoxR"/>
</dbReference>
<evidence type="ECO:0000259" key="1">
    <source>
        <dbReference type="SMART" id="SM00382"/>
    </source>
</evidence>
<dbReference type="RefSeq" id="WP_073153826.1">
    <property type="nucleotide sequence ID" value="NZ_FQYY01000023.1"/>
</dbReference>
<keyword evidence="3" id="KW-1185">Reference proteome</keyword>
<dbReference type="PANTHER" id="PTHR32204">
    <property type="entry name" value="ATPASE RAVA"/>
    <property type="match status" value="1"/>
</dbReference>
<accession>A0A1M6HUI1</accession>
<dbReference type="OrthoDB" id="1814213at2"/>
<feature type="domain" description="AAA+ ATPase" evidence="1">
    <location>
        <begin position="32"/>
        <end position="173"/>
    </location>
</feature>
<dbReference type="AlphaFoldDB" id="A0A1M6HUI1"/>
<reference evidence="2 3" key="1">
    <citation type="submission" date="2016-11" db="EMBL/GenBank/DDBJ databases">
        <authorList>
            <person name="Jaros S."/>
            <person name="Januszkiewicz K."/>
            <person name="Wedrychowicz H."/>
        </authorList>
    </citation>
    <scope>NUCLEOTIDE SEQUENCE [LARGE SCALE GENOMIC DNA]</scope>
    <source>
        <strain evidence="2 3">DSM 21425</strain>
    </source>
</reference>
<dbReference type="EMBL" id="FQYY01000023">
    <property type="protein sequence ID" value="SHJ25831.1"/>
    <property type="molecule type" value="Genomic_DNA"/>
</dbReference>
<evidence type="ECO:0000313" key="3">
    <source>
        <dbReference type="Proteomes" id="UP000184225"/>
    </source>
</evidence>
<dbReference type="SMART" id="SM00382">
    <property type="entry name" value="AAA"/>
    <property type="match status" value="1"/>
</dbReference>
<organism evidence="2 3">
    <name type="scientific">Mesonia phycicola</name>
    <dbReference type="NCBI Taxonomy" id="579105"/>
    <lineage>
        <taxon>Bacteria</taxon>
        <taxon>Pseudomonadati</taxon>
        <taxon>Bacteroidota</taxon>
        <taxon>Flavobacteriia</taxon>
        <taxon>Flavobacteriales</taxon>
        <taxon>Flavobacteriaceae</taxon>
        <taxon>Mesonia</taxon>
    </lineage>
</organism>
<dbReference type="CDD" id="cd00009">
    <property type="entry name" value="AAA"/>
    <property type="match status" value="1"/>
</dbReference>
<dbReference type="Proteomes" id="UP000184225">
    <property type="component" value="Unassembled WGS sequence"/>
</dbReference>
<dbReference type="SUPFAM" id="SSF52540">
    <property type="entry name" value="P-loop containing nucleoside triphosphate hydrolases"/>
    <property type="match status" value="1"/>
</dbReference>